<evidence type="ECO:0000259" key="3">
    <source>
        <dbReference type="PROSITE" id="PS50887"/>
    </source>
</evidence>
<dbReference type="HOGENOM" id="CLU_048414_1_0_0"/>
<dbReference type="SMART" id="SM00267">
    <property type="entry name" value="GGDEF"/>
    <property type="match status" value="1"/>
</dbReference>
<reference evidence="4 5" key="2">
    <citation type="journal article" date="2015" name="Biomed. Res. Int.">
        <title>Effects of Arsenite Resistance on the Growth and Functional Gene Expression of Leptospirillum ferriphilum and Acidithiobacillus thiooxidans in Pure Culture and Coculture.</title>
        <authorList>
            <person name="Jiang H."/>
            <person name="Liang Y."/>
            <person name="Yin H."/>
            <person name="Xiao Y."/>
            <person name="Guo X."/>
            <person name="Xu Y."/>
            <person name="Hu Q."/>
            <person name="Liu H."/>
            <person name="Liu X."/>
        </authorList>
    </citation>
    <scope>NUCLEOTIDE SEQUENCE [LARGE SCALE GENOMIC DNA]</scope>
    <source>
        <strain evidence="4 5">YSK</strain>
    </source>
</reference>
<name>A0A059XWT7_9BACT</name>
<keyword evidence="2" id="KW-0812">Transmembrane</keyword>
<sequence>MTEHVDRDRWPRWLRTQAVLLLGILSLVVLLLVFGTLSMRDGMKFYREMQLQEELMAFRHDLDTVYSDFLEAGGDDRTYLLTGHPAQKEAFDLSARRLVRDLGHLLHDPEAGASTGEDLPGLSRAILHNLSRMEQEVSSPRLPKEKEARPWKTIRPAIQALNQSLAVKISRIRVSRERDQTRLVILSLFFTSLILGVLFMGYAYLYRHNQGMHLLQAELSELASRDPLTGLSNRRHLLEVMEWALARMARHPHACAVLYLDLDGFKGINDRLGHQAGDRLLVEFSLRLAARVRKSDLVSRLGGDEFVVFCDPLQNPEELPSLVQKILDRIEEAPLLTEKGGEFIKISSGWAIYPEDGKTAEDLLKVADQRMYDAKSRDKKKGPSRRKDPLDSP</sequence>
<dbReference type="Proteomes" id="UP000027059">
    <property type="component" value="Chromosome"/>
</dbReference>
<dbReference type="CDD" id="cd01949">
    <property type="entry name" value="GGDEF"/>
    <property type="match status" value="1"/>
</dbReference>
<protein>
    <recommendedName>
        <fullName evidence="3">GGDEF domain-containing protein</fullName>
    </recommendedName>
</protein>
<dbReference type="Gene3D" id="3.30.70.270">
    <property type="match status" value="1"/>
</dbReference>
<feature type="transmembrane region" description="Helical" evidence="2">
    <location>
        <begin position="20"/>
        <end position="39"/>
    </location>
</feature>
<keyword evidence="2" id="KW-0472">Membrane</keyword>
<dbReference type="RefSeq" id="WP_038504873.1">
    <property type="nucleotide sequence ID" value="NZ_CP007243.1"/>
</dbReference>
<dbReference type="NCBIfam" id="TIGR00254">
    <property type="entry name" value="GGDEF"/>
    <property type="match status" value="1"/>
</dbReference>
<dbReference type="PANTHER" id="PTHR46663">
    <property type="entry name" value="DIGUANYLATE CYCLASE DGCT-RELATED"/>
    <property type="match status" value="1"/>
</dbReference>
<keyword evidence="2" id="KW-1133">Transmembrane helix</keyword>
<feature type="domain" description="GGDEF" evidence="3">
    <location>
        <begin position="253"/>
        <end position="387"/>
    </location>
</feature>
<dbReference type="OrthoDB" id="9813903at2"/>
<dbReference type="SUPFAM" id="SSF55073">
    <property type="entry name" value="Nucleotide cyclase"/>
    <property type="match status" value="1"/>
</dbReference>
<dbReference type="InterPro" id="IPR029787">
    <property type="entry name" value="Nucleotide_cyclase"/>
</dbReference>
<feature type="region of interest" description="Disordered" evidence="1">
    <location>
        <begin position="371"/>
        <end position="393"/>
    </location>
</feature>
<keyword evidence="5" id="KW-1185">Reference proteome</keyword>
<organism evidence="4 5">
    <name type="scientific">Leptospirillum ferriphilum YSK</name>
    <dbReference type="NCBI Taxonomy" id="1441628"/>
    <lineage>
        <taxon>Bacteria</taxon>
        <taxon>Pseudomonadati</taxon>
        <taxon>Nitrospirota</taxon>
        <taxon>Nitrospiria</taxon>
        <taxon>Nitrospirales</taxon>
        <taxon>Nitrospiraceae</taxon>
        <taxon>Leptospirillum</taxon>
    </lineage>
</organism>
<gene>
    <name evidence="4" type="ORF">Y981_04230</name>
</gene>
<dbReference type="PANTHER" id="PTHR46663:SF2">
    <property type="entry name" value="GGDEF DOMAIN-CONTAINING PROTEIN"/>
    <property type="match status" value="1"/>
</dbReference>
<dbReference type="InterPro" id="IPR000160">
    <property type="entry name" value="GGDEF_dom"/>
</dbReference>
<feature type="transmembrane region" description="Helical" evidence="2">
    <location>
        <begin position="183"/>
        <end position="205"/>
    </location>
</feature>
<proteinExistence type="predicted"/>
<accession>A0A059XWT7</accession>
<dbReference type="InterPro" id="IPR043128">
    <property type="entry name" value="Rev_trsase/Diguanyl_cyclase"/>
</dbReference>
<dbReference type="Pfam" id="PF00990">
    <property type="entry name" value="GGDEF"/>
    <property type="match status" value="1"/>
</dbReference>
<dbReference type="InterPro" id="IPR052163">
    <property type="entry name" value="DGC-Regulatory_Protein"/>
</dbReference>
<dbReference type="KEGG" id="lfp:Y981_04230"/>
<evidence type="ECO:0000256" key="2">
    <source>
        <dbReference type="SAM" id="Phobius"/>
    </source>
</evidence>
<dbReference type="PROSITE" id="PS50887">
    <property type="entry name" value="GGDEF"/>
    <property type="match status" value="1"/>
</dbReference>
<evidence type="ECO:0000313" key="5">
    <source>
        <dbReference type="Proteomes" id="UP000027059"/>
    </source>
</evidence>
<dbReference type="EMBL" id="CP007243">
    <property type="protein sequence ID" value="AIA31590.1"/>
    <property type="molecule type" value="Genomic_DNA"/>
</dbReference>
<evidence type="ECO:0000313" key="4">
    <source>
        <dbReference type="EMBL" id="AIA31590.1"/>
    </source>
</evidence>
<reference evidence="5" key="1">
    <citation type="submission" date="2014-02" db="EMBL/GenBank/DDBJ databases">
        <title>Complete genome sequence and comparative genomic analysis of the nitrogen-fixing bacterium Leptospirillum ferriphilum YSK.</title>
        <authorList>
            <person name="Guo X."/>
            <person name="Yin H."/>
            <person name="Liang Y."/>
            <person name="Hu Q."/>
            <person name="Ma L."/>
            <person name="Xiao Y."/>
            <person name="Zhang X."/>
            <person name="Qiu G."/>
            <person name="Liu X."/>
        </authorList>
    </citation>
    <scope>NUCLEOTIDE SEQUENCE [LARGE SCALE GENOMIC DNA]</scope>
    <source>
        <strain evidence="5">YSK</strain>
    </source>
</reference>
<dbReference type="AlphaFoldDB" id="A0A059XWT7"/>
<evidence type="ECO:0000256" key="1">
    <source>
        <dbReference type="SAM" id="MobiDB-lite"/>
    </source>
</evidence>